<feature type="region of interest" description="Disordered" evidence="2">
    <location>
        <begin position="692"/>
        <end position="722"/>
    </location>
</feature>
<reference evidence="6" key="1">
    <citation type="submission" date="2021-11" db="EMBL/GenBank/DDBJ databases">
        <authorList>
            <consortium name="Genoscope - CEA"/>
            <person name="William W."/>
        </authorList>
    </citation>
    <scope>NUCLEOTIDE SEQUENCE</scope>
</reference>
<dbReference type="Pfam" id="PF01398">
    <property type="entry name" value="JAB"/>
    <property type="match status" value="1"/>
</dbReference>
<feature type="region of interest" description="Disordered" evidence="2">
    <location>
        <begin position="306"/>
        <end position="332"/>
    </location>
</feature>
<feature type="compositionally biased region" description="Pro residues" evidence="2">
    <location>
        <begin position="809"/>
        <end position="830"/>
    </location>
</feature>
<dbReference type="SUPFAM" id="SSF63748">
    <property type="entry name" value="Tudor/PWWP/MBT"/>
    <property type="match status" value="1"/>
</dbReference>
<evidence type="ECO:0000259" key="3">
    <source>
        <dbReference type="PROSITE" id="PS50157"/>
    </source>
</evidence>
<dbReference type="InterPro" id="IPR037518">
    <property type="entry name" value="MPN"/>
</dbReference>
<dbReference type="PRINTS" id="PR01217">
    <property type="entry name" value="PRICHEXTENSN"/>
</dbReference>
<dbReference type="Gene3D" id="3.40.140.10">
    <property type="entry name" value="Cytidine Deaminase, domain 2"/>
    <property type="match status" value="1"/>
</dbReference>
<gene>
    <name evidence="6" type="ORF">PECAL_5P21420</name>
</gene>
<dbReference type="OrthoDB" id="118550at2759"/>
<dbReference type="PROSITE" id="PS50249">
    <property type="entry name" value="MPN"/>
    <property type="match status" value="1"/>
</dbReference>
<organism evidence="6 7">
    <name type="scientific">Pelagomonas calceolata</name>
    <dbReference type="NCBI Taxonomy" id="35677"/>
    <lineage>
        <taxon>Eukaryota</taxon>
        <taxon>Sar</taxon>
        <taxon>Stramenopiles</taxon>
        <taxon>Ochrophyta</taxon>
        <taxon>Pelagophyceae</taxon>
        <taxon>Pelagomonadales</taxon>
        <taxon>Pelagomonadaceae</taxon>
        <taxon>Pelagomonas</taxon>
    </lineage>
</organism>
<feature type="domain" description="C2H2-type" evidence="3">
    <location>
        <begin position="910"/>
        <end position="939"/>
    </location>
</feature>
<dbReference type="SUPFAM" id="SSF102712">
    <property type="entry name" value="JAB1/MPN domain"/>
    <property type="match status" value="1"/>
</dbReference>
<accession>A0A8J2X1W0</accession>
<dbReference type="AlphaFoldDB" id="A0A8J2X1W0"/>
<feature type="compositionally biased region" description="Basic and acidic residues" evidence="2">
    <location>
        <begin position="355"/>
        <end position="369"/>
    </location>
</feature>
<dbReference type="PANTHER" id="PTHR10410">
    <property type="entry name" value="EUKARYOTIC TRANSLATION INITIATION FACTOR 3 -RELATED"/>
    <property type="match status" value="1"/>
</dbReference>
<feature type="compositionally biased region" description="Pro residues" evidence="2">
    <location>
        <begin position="856"/>
        <end position="871"/>
    </location>
</feature>
<feature type="compositionally biased region" description="Low complexity" evidence="2">
    <location>
        <begin position="410"/>
        <end position="427"/>
    </location>
</feature>
<dbReference type="InterPro" id="IPR013087">
    <property type="entry name" value="Znf_C2H2_type"/>
</dbReference>
<evidence type="ECO:0000313" key="6">
    <source>
        <dbReference type="EMBL" id="CAH0377602.1"/>
    </source>
</evidence>
<feature type="compositionally biased region" description="Low complexity" evidence="2">
    <location>
        <begin position="948"/>
        <end position="957"/>
    </location>
</feature>
<evidence type="ECO:0000256" key="1">
    <source>
        <dbReference type="PROSITE-ProRule" id="PRU00042"/>
    </source>
</evidence>
<evidence type="ECO:0008006" key="8">
    <source>
        <dbReference type="Google" id="ProtNLM"/>
    </source>
</evidence>
<dbReference type="InterPro" id="IPR000313">
    <property type="entry name" value="PWWP_dom"/>
</dbReference>
<dbReference type="PROSITE" id="PS50157">
    <property type="entry name" value="ZINC_FINGER_C2H2_2"/>
    <property type="match status" value="1"/>
</dbReference>
<feature type="region of interest" description="Disordered" evidence="2">
    <location>
        <begin position="457"/>
        <end position="477"/>
    </location>
</feature>
<evidence type="ECO:0000256" key="2">
    <source>
        <dbReference type="SAM" id="MobiDB-lite"/>
    </source>
</evidence>
<feature type="region of interest" description="Disordered" evidence="2">
    <location>
        <begin position="355"/>
        <end position="393"/>
    </location>
</feature>
<evidence type="ECO:0000259" key="5">
    <source>
        <dbReference type="PROSITE" id="PS50812"/>
    </source>
</evidence>
<dbReference type="InterPro" id="IPR000555">
    <property type="entry name" value="JAMM/MPN+_dom"/>
</dbReference>
<keyword evidence="7" id="KW-1185">Reference proteome</keyword>
<dbReference type="CDD" id="cd05162">
    <property type="entry name" value="PWWP"/>
    <property type="match status" value="1"/>
</dbReference>
<dbReference type="Gene3D" id="2.30.30.140">
    <property type="match status" value="1"/>
</dbReference>
<dbReference type="EMBL" id="CAKKNE010000005">
    <property type="protein sequence ID" value="CAH0377602.1"/>
    <property type="molecule type" value="Genomic_DNA"/>
</dbReference>
<dbReference type="Proteomes" id="UP000789595">
    <property type="component" value="Unassembled WGS sequence"/>
</dbReference>
<dbReference type="GO" id="GO:0008270">
    <property type="term" value="F:zinc ion binding"/>
    <property type="evidence" value="ECO:0007669"/>
    <property type="project" value="UniProtKB-KW"/>
</dbReference>
<feature type="compositionally biased region" description="Basic and acidic residues" evidence="2">
    <location>
        <begin position="695"/>
        <end position="712"/>
    </location>
</feature>
<sequence length="1102" mass="119178">MGEEQPPPQATTPQTIETGDVVWCRVAGRPWWPCVAFASWDDVEQWELPVSSEDRPSLAAGDFVACFLKHYELAVFSADDARPWEDVPSLGACDEAVQKQLLAAIGEARALNARRLHSHRPHSSDKAPLRLPRSGATTETWDACLFAVRDLERPKDVRATLARALRLALEAKAPVEVVDGLRQCVGAEDHNIARLRALGILQDALGAPFADEPQPNAPQLSGLLAERLVDAGDVVVLEIGGVESVRGEIDREGRVVYGGSAFRTVEGFVDKARQDRGARRERRPDPQKAWACVVHARTGKRLHALLNEPSKRKRPPQSVSGRPPRVRGKMTANYSGYTYCGNSWWTRDDLMADRSVRQRKRPATDEAPRPRRRKPTPKVQQPLPPPASPVVDESTPLADYWLENTEEDPTAAPAPAGDAPAPAPTAARGEPKRVWDEGYFTDAGYWDGPFTDELTASGLDVQDAAPRSRRRPSNRRDASLRVAQLMEGLNAHQFDPHALVACEAYGEKVEGAEAVEEEEKQPLSLRVHPDVAFLCDLHAHLCDAEIIGLLGGRWDPETREMHVQAPFPCRAVPRDDDGATDVEMDPVSELQVREVIRGRDLDVVGWYHSHPRFMAEPSVTDIENQRQYQTLFEDDAKDGPAPFVGLIVGTYDQAATGPRSVFRYFHVAPPPDDVRAGDAVLPMALRAQVRSYKRGVTDDVRAKRREGFKEPPPKPPGQDKPFAFLKAGHLLGCACCPPGAKPAPVTAQACAPAPAACAPFPPPAAAPAAPEPAAAAPAAAPAPAEPAAPAPAAPAPAPAAPPSMTSLLPPAPPPAPAAPAPAPPPAPAPAPQTATLTLKLGGATANAATIGDMAAAPPPPAPAPAPKPAPPKPKRRPVYAPVYYQPRAPKQRDRSIVGPSLGPRDARGCFPCPAGCPRTFAHAPAAVQHGKSCQNGTRPPGSAPPQKRPAAPRVPRAPRAPQPPRERQFACERDKCVALICEAARDKLDPALRARPDDGSGRRTKAAWEALLAKYDPTPLASCVHTLGQLARYYSTHARRVDLLEGWRQGLTKWEKMMNSMAVWVLKMIVEEGDRADFLADVIGYILICWCDSAAPRRRRGR</sequence>
<evidence type="ECO:0000259" key="4">
    <source>
        <dbReference type="PROSITE" id="PS50249"/>
    </source>
</evidence>
<name>A0A8J2X1W0_9STRA</name>
<keyword evidence="1" id="KW-0862">Zinc</keyword>
<feature type="region of interest" description="Disordered" evidence="2">
    <location>
        <begin position="851"/>
        <end position="903"/>
    </location>
</feature>
<dbReference type="InterPro" id="IPR050242">
    <property type="entry name" value="JAMM_MPN+_peptidase_M67A"/>
</dbReference>
<keyword evidence="1" id="KW-0479">Metal-binding</keyword>
<dbReference type="PROSITE" id="PS50812">
    <property type="entry name" value="PWWP"/>
    <property type="match status" value="1"/>
</dbReference>
<feature type="region of interest" description="Disordered" evidence="2">
    <location>
        <begin position="407"/>
        <end position="434"/>
    </location>
</feature>
<feature type="domain" description="MPN" evidence="4">
    <location>
        <begin position="525"/>
        <end position="667"/>
    </location>
</feature>
<feature type="region of interest" description="Disordered" evidence="2">
    <location>
        <begin position="930"/>
        <end position="968"/>
    </location>
</feature>
<protein>
    <recommendedName>
        <fullName evidence="8">MPN domain-containing protein</fullName>
    </recommendedName>
</protein>
<comment type="caution">
    <text evidence="6">The sequence shown here is derived from an EMBL/GenBank/DDBJ whole genome shotgun (WGS) entry which is preliminary data.</text>
</comment>
<feature type="domain" description="PWWP" evidence="5">
    <location>
        <begin position="18"/>
        <end position="84"/>
    </location>
</feature>
<keyword evidence="1" id="KW-0863">Zinc-finger</keyword>
<proteinExistence type="predicted"/>
<feature type="compositionally biased region" description="Pro residues" evidence="2">
    <location>
        <begin position="783"/>
        <end position="801"/>
    </location>
</feature>
<dbReference type="GO" id="GO:0008237">
    <property type="term" value="F:metallopeptidase activity"/>
    <property type="evidence" value="ECO:0007669"/>
    <property type="project" value="InterPro"/>
</dbReference>
<evidence type="ECO:0000313" key="7">
    <source>
        <dbReference type="Proteomes" id="UP000789595"/>
    </source>
</evidence>
<feature type="region of interest" description="Disordered" evidence="2">
    <location>
        <begin position="776"/>
        <end position="833"/>
    </location>
</feature>